<dbReference type="Proteomes" id="UP000828048">
    <property type="component" value="Chromosome 5"/>
</dbReference>
<gene>
    <name evidence="1" type="ORF">Vadar_001735</name>
</gene>
<reference evidence="1 2" key="1">
    <citation type="journal article" date="2021" name="Hortic Res">
        <title>High-quality reference genome and annotation aids understanding of berry development for evergreen blueberry (Vaccinium darrowii).</title>
        <authorList>
            <person name="Yu J."/>
            <person name="Hulse-Kemp A.M."/>
            <person name="Babiker E."/>
            <person name="Staton M."/>
        </authorList>
    </citation>
    <scope>NUCLEOTIDE SEQUENCE [LARGE SCALE GENOMIC DNA]</scope>
    <source>
        <strain evidence="2">cv. NJ 8807/NJ 8810</strain>
        <tissue evidence="1">Young leaf</tissue>
    </source>
</reference>
<evidence type="ECO:0000313" key="2">
    <source>
        <dbReference type="Proteomes" id="UP000828048"/>
    </source>
</evidence>
<proteinExistence type="predicted"/>
<dbReference type="EMBL" id="CM037155">
    <property type="protein sequence ID" value="KAH7845415.1"/>
    <property type="molecule type" value="Genomic_DNA"/>
</dbReference>
<accession>A0ACB7XXM3</accession>
<comment type="caution">
    <text evidence="1">The sequence shown here is derived from an EMBL/GenBank/DDBJ whole genome shotgun (WGS) entry which is preliminary data.</text>
</comment>
<name>A0ACB7XXM3_9ERIC</name>
<keyword evidence="2" id="KW-1185">Reference proteome</keyword>
<sequence>MDNTATHHQVYASSPYYASHPHSQNPNPQPHSHPRQVPVSGVDPQTLRPPGVDPTGSFVGGAHEAYDPSVLYAHSEYYQDPNVANSLKNWALEVLRYYGSNPNDAVSDTGAIMPPTNATLQPHGNSTKKKGAKKTTVVQSVWCEVCKVECNTKEVLDKHKMGRKHKKNEEKLTESIAPPPPTASGVSINPSIGPQENPASSGVQKTKKKAAEPAEDLETKRRRLMEEGAASDAIRVCAICNVVCNSDMVFAYHNAGRKHAMMVKQRVIGTGVATST</sequence>
<organism evidence="1 2">
    <name type="scientific">Vaccinium darrowii</name>
    <dbReference type="NCBI Taxonomy" id="229202"/>
    <lineage>
        <taxon>Eukaryota</taxon>
        <taxon>Viridiplantae</taxon>
        <taxon>Streptophyta</taxon>
        <taxon>Embryophyta</taxon>
        <taxon>Tracheophyta</taxon>
        <taxon>Spermatophyta</taxon>
        <taxon>Magnoliopsida</taxon>
        <taxon>eudicotyledons</taxon>
        <taxon>Gunneridae</taxon>
        <taxon>Pentapetalae</taxon>
        <taxon>asterids</taxon>
        <taxon>Ericales</taxon>
        <taxon>Ericaceae</taxon>
        <taxon>Vaccinioideae</taxon>
        <taxon>Vaccinieae</taxon>
        <taxon>Vaccinium</taxon>
    </lineage>
</organism>
<protein>
    <submittedName>
        <fullName evidence="1">Uncharacterized protein</fullName>
    </submittedName>
</protein>
<evidence type="ECO:0000313" key="1">
    <source>
        <dbReference type="EMBL" id="KAH7845415.1"/>
    </source>
</evidence>